<dbReference type="RefSeq" id="WP_203707632.1">
    <property type="nucleotide sequence ID" value="NZ_BAAALU010000007.1"/>
</dbReference>
<gene>
    <name evidence="1" type="ORF">Air01nite_69060</name>
</gene>
<accession>A0ABQ4CDG2</accession>
<name>A0ABQ4CDG2_9ACTN</name>
<dbReference type="Proteomes" id="UP000624325">
    <property type="component" value="Unassembled WGS sequence"/>
</dbReference>
<dbReference type="EMBL" id="BONC01000077">
    <property type="protein sequence ID" value="GIF60811.1"/>
    <property type="molecule type" value="Genomic_DNA"/>
</dbReference>
<evidence type="ECO:0000313" key="2">
    <source>
        <dbReference type="Proteomes" id="UP000624325"/>
    </source>
</evidence>
<organism evidence="1 2">
    <name type="scientific">Asanoa iriomotensis</name>
    <dbReference type="NCBI Taxonomy" id="234613"/>
    <lineage>
        <taxon>Bacteria</taxon>
        <taxon>Bacillati</taxon>
        <taxon>Actinomycetota</taxon>
        <taxon>Actinomycetes</taxon>
        <taxon>Micromonosporales</taxon>
        <taxon>Micromonosporaceae</taxon>
        <taxon>Asanoa</taxon>
    </lineage>
</organism>
<keyword evidence="2" id="KW-1185">Reference proteome</keyword>
<proteinExistence type="predicted"/>
<reference evidence="1 2" key="1">
    <citation type="submission" date="2021-01" db="EMBL/GenBank/DDBJ databases">
        <title>Whole genome shotgun sequence of Asanoa iriomotensis NBRC 100142.</title>
        <authorList>
            <person name="Komaki H."/>
            <person name="Tamura T."/>
        </authorList>
    </citation>
    <scope>NUCLEOTIDE SEQUENCE [LARGE SCALE GENOMIC DNA]</scope>
    <source>
        <strain evidence="1 2">NBRC 100142</strain>
    </source>
</reference>
<evidence type="ECO:0000313" key="1">
    <source>
        <dbReference type="EMBL" id="GIF60811.1"/>
    </source>
</evidence>
<sequence length="118" mass="12954">MRNGHAGAIGFWDVSMGQSFGARNGSTVSPHDIADICRERAGQQDVELAHWFQPSAPATFHPLALTKPARWESAVAMAIFSFSGQVPLREEIIHGREILARLPRQVRTRSNQPTCSGC</sequence>
<comment type="caution">
    <text evidence="1">The sequence shown here is derived from an EMBL/GenBank/DDBJ whole genome shotgun (WGS) entry which is preliminary data.</text>
</comment>
<protein>
    <submittedName>
        <fullName evidence="1">Uncharacterized protein</fullName>
    </submittedName>
</protein>